<name>A0A9D2BHL6_9FIRM</name>
<evidence type="ECO:0000313" key="3">
    <source>
        <dbReference type="Proteomes" id="UP000886890"/>
    </source>
</evidence>
<accession>A0A9D2BHL6</accession>
<keyword evidence="1" id="KW-0812">Transmembrane</keyword>
<feature type="transmembrane region" description="Helical" evidence="1">
    <location>
        <begin position="39"/>
        <end position="61"/>
    </location>
</feature>
<dbReference type="InterPro" id="IPR025699">
    <property type="entry name" value="ABC2_memb-like"/>
</dbReference>
<comment type="caution">
    <text evidence="2">The sequence shown here is derived from an EMBL/GenBank/DDBJ whole genome shotgun (WGS) entry which is preliminary data.</text>
</comment>
<proteinExistence type="predicted"/>
<feature type="transmembrane region" description="Helical" evidence="1">
    <location>
        <begin position="16"/>
        <end position="33"/>
    </location>
</feature>
<dbReference type="Proteomes" id="UP000886890">
    <property type="component" value="Unassembled WGS sequence"/>
</dbReference>
<feature type="transmembrane region" description="Helical" evidence="1">
    <location>
        <begin position="152"/>
        <end position="174"/>
    </location>
</feature>
<reference evidence="2" key="2">
    <citation type="submission" date="2021-04" db="EMBL/GenBank/DDBJ databases">
        <authorList>
            <person name="Gilroy R."/>
        </authorList>
    </citation>
    <scope>NUCLEOTIDE SEQUENCE</scope>
    <source>
        <strain evidence="2">CHK183-1962</strain>
    </source>
</reference>
<keyword evidence="1" id="KW-1133">Transmembrane helix</keyword>
<feature type="transmembrane region" description="Helical" evidence="1">
    <location>
        <begin position="86"/>
        <end position="108"/>
    </location>
</feature>
<feature type="transmembrane region" description="Helical" evidence="1">
    <location>
        <begin position="180"/>
        <end position="209"/>
    </location>
</feature>
<evidence type="ECO:0000313" key="2">
    <source>
        <dbReference type="EMBL" id="HIX76496.1"/>
    </source>
</evidence>
<sequence>MKGLLIKDFHLLKVQRNFFLLIAVIAIGFIMSSNGNNGFISYAIGFSCFASSLFSISTISYDEFDNGNPFLFSLPFTRKNYVLEKYCFGIIIGFSFWILSNALTFVYLLFRGFSISEDRLVSSLILIPFFLLILAVMLPLTLKFGGERSRYAIIGIFGGILLLGYVSANIIKILPMDLSGVFAFLLSLSTGTMIAGVAVITLVLLLLSLKISISIVDRKEF</sequence>
<feature type="transmembrane region" description="Helical" evidence="1">
    <location>
        <begin position="120"/>
        <end position="140"/>
    </location>
</feature>
<evidence type="ECO:0000256" key="1">
    <source>
        <dbReference type="SAM" id="Phobius"/>
    </source>
</evidence>
<reference evidence="2" key="1">
    <citation type="journal article" date="2021" name="PeerJ">
        <title>Extensive microbial diversity within the chicken gut microbiome revealed by metagenomics and culture.</title>
        <authorList>
            <person name="Gilroy R."/>
            <person name="Ravi A."/>
            <person name="Getino M."/>
            <person name="Pursley I."/>
            <person name="Horton D.L."/>
            <person name="Alikhan N.F."/>
            <person name="Baker D."/>
            <person name="Gharbi K."/>
            <person name="Hall N."/>
            <person name="Watson M."/>
            <person name="Adriaenssens E.M."/>
            <person name="Foster-Nyarko E."/>
            <person name="Jarju S."/>
            <person name="Secka A."/>
            <person name="Antonio M."/>
            <person name="Oren A."/>
            <person name="Chaudhuri R.R."/>
            <person name="La Ragione R."/>
            <person name="Hildebrand F."/>
            <person name="Pallen M.J."/>
        </authorList>
    </citation>
    <scope>NUCLEOTIDE SEQUENCE</scope>
    <source>
        <strain evidence="2">CHK183-1962</strain>
    </source>
</reference>
<keyword evidence="1" id="KW-0472">Membrane</keyword>
<dbReference type="EMBL" id="DXEK01000044">
    <property type="protein sequence ID" value="HIX76496.1"/>
    <property type="molecule type" value="Genomic_DNA"/>
</dbReference>
<dbReference type="AlphaFoldDB" id="A0A9D2BHL6"/>
<organism evidence="2 3">
    <name type="scientific">Candidatus Fusicatenibacter merdavium</name>
    <dbReference type="NCBI Taxonomy" id="2838600"/>
    <lineage>
        <taxon>Bacteria</taxon>
        <taxon>Bacillati</taxon>
        <taxon>Bacillota</taxon>
        <taxon>Clostridia</taxon>
        <taxon>Lachnospirales</taxon>
        <taxon>Lachnospiraceae</taxon>
        <taxon>Fusicatenibacter</taxon>
    </lineage>
</organism>
<dbReference type="Pfam" id="PF13346">
    <property type="entry name" value="ABC2_membrane_5"/>
    <property type="match status" value="1"/>
</dbReference>
<gene>
    <name evidence="2" type="ORF">H9734_02705</name>
</gene>
<protein>
    <submittedName>
        <fullName evidence="2">ABC-2 transporter permease</fullName>
    </submittedName>
</protein>